<evidence type="ECO:0000256" key="2">
    <source>
        <dbReference type="SAM" id="MobiDB-lite"/>
    </source>
</evidence>
<reference evidence="5 7" key="1">
    <citation type="submission" date="2015-07" db="EMBL/GenBank/DDBJ databases">
        <title>Fjat-14205 dsm 2895.</title>
        <authorList>
            <person name="Liu B."/>
            <person name="Wang J."/>
            <person name="Zhu Y."/>
            <person name="Liu G."/>
            <person name="Chen Q."/>
            <person name="Chen Z."/>
            <person name="Lan J."/>
            <person name="Che J."/>
            <person name="Ge C."/>
            <person name="Shi H."/>
            <person name="Pan Z."/>
            <person name="Liu X."/>
        </authorList>
    </citation>
    <scope>NUCLEOTIDE SEQUENCE [LARGE SCALE GENOMIC DNA]</scope>
    <source>
        <strain evidence="5 7">DSM 2895</strain>
    </source>
</reference>
<dbReference type="Pfam" id="PF00271">
    <property type="entry name" value="Helicase_C"/>
    <property type="match status" value="1"/>
</dbReference>
<evidence type="ECO:0000313" key="7">
    <source>
        <dbReference type="Proteomes" id="UP000037269"/>
    </source>
</evidence>
<dbReference type="CDD" id="cd18793">
    <property type="entry name" value="SF2_C_SNF"/>
    <property type="match status" value="1"/>
</dbReference>
<dbReference type="Proteomes" id="UP000037269">
    <property type="component" value="Unassembled WGS sequence"/>
</dbReference>
<evidence type="ECO:0000313" key="8">
    <source>
        <dbReference type="Proteomes" id="UP000182836"/>
    </source>
</evidence>
<dbReference type="OrthoDB" id="2762616at2"/>
<dbReference type="RefSeq" id="WP_043068876.1">
    <property type="nucleotide sequence ID" value="NZ_BJOA01000154.1"/>
</dbReference>
<keyword evidence="6" id="KW-0547">Nucleotide-binding</keyword>
<dbReference type="Proteomes" id="UP000182836">
    <property type="component" value="Unassembled WGS sequence"/>
</dbReference>
<keyword evidence="6" id="KW-0067">ATP-binding</keyword>
<feature type="domain" description="Helicase C-terminal" evidence="4">
    <location>
        <begin position="387"/>
        <end position="547"/>
    </location>
</feature>
<evidence type="ECO:0000256" key="1">
    <source>
        <dbReference type="ARBA" id="ARBA00022801"/>
    </source>
</evidence>
<dbReference type="EMBL" id="LGUG01000004">
    <property type="protein sequence ID" value="KON96151.1"/>
    <property type="molecule type" value="Genomic_DNA"/>
</dbReference>
<feature type="domain" description="Helicase ATP-binding" evidence="3">
    <location>
        <begin position="110"/>
        <end position="276"/>
    </location>
</feature>
<dbReference type="SUPFAM" id="SSF52540">
    <property type="entry name" value="P-loop containing nucleoside triphosphate hydrolases"/>
    <property type="match status" value="2"/>
</dbReference>
<sequence>MWSGFKRWLGKQKSRDEQTEEQTEPPINNNEEEQLSECIEEEQGPGTVVYKKRPPDVPGRKKARKKPVHVIDKELLTLLDSRNDLAVESDCFPEGYSSKAPLRPYQIQLYNALMKQDGLLIADQEGMGKTSPILCSHESKIKVGQIRGGLYITKASLLQDIYNQAQQFTNLRVLIVKGTIEQRIHMYANFSNRQYDLVVMSYEQFRQDIDQILHLHQQHPFDVCYMDEAHKVKDAESQIGQVIHRLETKERYAITATPLINGADDLHNVLKWLRWPVASLVFYASAVVNMEALKEALSTNMIRRLKMDVMQNLPSVIPYDLSVELTELQRELYNAVKSATPGELFEGFSFYHIPTPLAKYTRLSQIAESAEIVGGVEGTTGSGKLERVEEILEDIVLRGEKAVIFSHSRVFAEIMYEYFEKYNPAILHEGIKDRQQQVNMFMSDPSCWVIVCSETSSREDWTGTVANNVIFTSKPWSPAYVSQCIGRAWRLGSEVQESIHVYSLIGEGTIDETIEKLLGEKQYIIDQLVETGLNRSEMLRLLIKEEEKKEHRLG</sequence>
<dbReference type="GO" id="GO:0016787">
    <property type="term" value="F:hydrolase activity"/>
    <property type="evidence" value="ECO:0007669"/>
    <property type="project" value="UniProtKB-KW"/>
</dbReference>
<keyword evidence="1" id="KW-0378">Hydrolase</keyword>
<evidence type="ECO:0000259" key="3">
    <source>
        <dbReference type="PROSITE" id="PS51192"/>
    </source>
</evidence>
<dbReference type="AlphaFoldDB" id="A0A0D1X6K2"/>
<protein>
    <submittedName>
        <fullName evidence="6">Helicase conserved C-terminal domain-containing protein</fullName>
    </submittedName>
</protein>
<dbReference type="InterPro" id="IPR014001">
    <property type="entry name" value="Helicase_ATP-bd"/>
</dbReference>
<dbReference type="PROSITE" id="PS51194">
    <property type="entry name" value="HELICASE_CTER"/>
    <property type="match status" value="1"/>
</dbReference>
<dbReference type="GO" id="GO:0004386">
    <property type="term" value="F:helicase activity"/>
    <property type="evidence" value="ECO:0007669"/>
    <property type="project" value="UniProtKB-KW"/>
</dbReference>
<dbReference type="STRING" id="47500.AF333_12315"/>
<dbReference type="Gene3D" id="3.40.50.300">
    <property type="entry name" value="P-loop containing nucleotide triphosphate hydrolases"/>
    <property type="match status" value="1"/>
</dbReference>
<dbReference type="InterPro" id="IPR038718">
    <property type="entry name" value="SNF2-like_sf"/>
</dbReference>
<dbReference type="InterPro" id="IPR001650">
    <property type="entry name" value="Helicase_C-like"/>
</dbReference>
<keyword evidence="6" id="KW-0347">Helicase</keyword>
<evidence type="ECO:0000259" key="4">
    <source>
        <dbReference type="PROSITE" id="PS51194"/>
    </source>
</evidence>
<dbReference type="GO" id="GO:0005524">
    <property type="term" value="F:ATP binding"/>
    <property type="evidence" value="ECO:0007669"/>
    <property type="project" value="InterPro"/>
</dbReference>
<proteinExistence type="predicted"/>
<dbReference type="Pfam" id="PF00176">
    <property type="entry name" value="SNF2-rel_dom"/>
    <property type="match status" value="1"/>
</dbReference>
<dbReference type="InterPro" id="IPR027417">
    <property type="entry name" value="P-loop_NTPase"/>
</dbReference>
<gene>
    <name evidence="5" type="ORF">AF333_12315</name>
    <name evidence="6" type="ORF">SAMN04487909_10736</name>
</gene>
<feature type="compositionally biased region" description="Acidic residues" evidence="2">
    <location>
        <begin position="30"/>
        <end position="43"/>
    </location>
</feature>
<accession>A0A0D1X6K2</accession>
<evidence type="ECO:0000313" key="5">
    <source>
        <dbReference type="EMBL" id="KON96151.1"/>
    </source>
</evidence>
<dbReference type="InterPro" id="IPR049730">
    <property type="entry name" value="SNF2/RAD54-like_C"/>
</dbReference>
<feature type="region of interest" description="Disordered" evidence="2">
    <location>
        <begin position="1"/>
        <end position="65"/>
    </location>
</feature>
<dbReference type="PATRIC" id="fig|47500.8.peg.4548"/>
<evidence type="ECO:0000313" key="6">
    <source>
        <dbReference type="EMBL" id="SDI73303.1"/>
    </source>
</evidence>
<dbReference type="PANTHER" id="PTHR10799">
    <property type="entry name" value="SNF2/RAD54 HELICASE FAMILY"/>
    <property type="match status" value="1"/>
</dbReference>
<organism evidence="5 7">
    <name type="scientific">Aneurinibacillus migulanus</name>
    <name type="common">Bacillus migulanus</name>
    <dbReference type="NCBI Taxonomy" id="47500"/>
    <lineage>
        <taxon>Bacteria</taxon>
        <taxon>Bacillati</taxon>
        <taxon>Bacillota</taxon>
        <taxon>Bacilli</taxon>
        <taxon>Bacillales</taxon>
        <taxon>Paenibacillaceae</taxon>
        <taxon>Aneurinibacillus group</taxon>
        <taxon>Aneurinibacillus</taxon>
    </lineage>
</organism>
<reference evidence="6 8" key="2">
    <citation type="submission" date="2016-10" db="EMBL/GenBank/DDBJ databases">
        <authorList>
            <person name="de Groot N.N."/>
        </authorList>
    </citation>
    <scope>NUCLEOTIDE SEQUENCE [LARGE SCALE GENOMIC DNA]</scope>
    <source>
        <strain evidence="6 8">DSM 2895</strain>
    </source>
</reference>
<dbReference type="EMBL" id="FNED01000007">
    <property type="protein sequence ID" value="SDI73303.1"/>
    <property type="molecule type" value="Genomic_DNA"/>
</dbReference>
<name>A0A0D1X6K2_ANEMI</name>
<dbReference type="GeneID" id="42305958"/>
<dbReference type="SMART" id="SM00487">
    <property type="entry name" value="DEXDc"/>
    <property type="match status" value="1"/>
</dbReference>
<dbReference type="Gene3D" id="3.40.50.10810">
    <property type="entry name" value="Tandem AAA-ATPase domain"/>
    <property type="match status" value="1"/>
</dbReference>
<dbReference type="PROSITE" id="PS51192">
    <property type="entry name" value="HELICASE_ATP_BIND_1"/>
    <property type="match status" value="1"/>
</dbReference>
<dbReference type="InterPro" id="IPR000330">
    <property type="entry name" value="SNF2_N"/>
</dbReference>
<keyword evidence="7" id="KW-1185">Reference proteome</keyword>